<dbReference type="FunFam" id="3.40.50.300:FF:002053">
    <property type="entry name" value="ABC transporter ATP-binding protein"/>
    <property type="match status" value="1"/>
</dbReference>
<dbReference type="Gene3D" id="3.40.50.300">
    <property type="entry name" value="P-loop containing nucleotide triphosphate hydrolases"/>
    <property type="match status" value="2"/>
</dbReference>
<dbReference type="Pfam" id="PF00005">
    <property type="entry name" value="ABC_tran"/>
    <property type="match status" value="2"/>
</dbReference>
<gene>
    <name evidence="9" type="primary">yheS</name>
    <name evidence="9" type="ORF">Talka_00874</name>
</gene>
<evidence type="ECO:0000256" key="2">
    <source>
        <dbReference type="ARBA" id="ARBA00022737"/>
    </source>
</evidence>
<dbReference type="Proteomes" id="UP000315736">
    <property type="component" value="Unassembled WGS sequence"/>
</dbReference>
<evidence type="ECO:0000313" key="9">
    <source>
        <dbReference type="EMBL" id="TSE20527.1"/>
    </source>
</evidence>
<dbReference type="Gene3D" id="1.10.287.380">
    <property type="entry name" value="Valyl-tRNA synthetase, C-terminal domain"/>
    <property type="match status" value="1"/>
</dbReference>
<accession>A0A554WAC4</accession>
<keyword evidence="10" id="KW-1185">Reference proteome</keyword>
<dbReference type="AlphaFoldDB" id="A0A554WAC4"/>
<feature type="domain" description="ABC transporter" evidence="8">
    <location>
        <begin position="313"/>
        <end position="545"/>
    </location>
</feature>
<dbReference type="GO" id="GO:0003677">
    <property type="term" value="F:DNA binding"/>
    <property type="evidence" value="ECO:0007669"/>
    <property type="project" value="InterPro"/>
</dbReference>
<evidence type="ECO:0000256" key="4">
    <source>
        <dbReference type="ARBA" id="ARBA00022840"/>
    </source>
</evidence>
<dbReference type="GO" id="GO:0016887">
    <property type="term" value="F:ATP hydrolysis activity"/>
    <property type="evidence" value="ECO:0007669"/>
    <property type="project" value="InterPro"/>
</dbReference>
<dbReference type="InterPro" id="IPR050611">
    <property type="entry name" value="ABCF"/>
</dbReference>
<dbReference type="OrthoDB" id="9762051at2"/>
<dbReference type="PANTHER" id="PTHR19211:SF14">
    <property type="entry name" value="ATP-BINDING CASSETTE SUB-FAMILY F MEMBER 1"/>
    <property type="match status" value="1"/>
</dbReference>
<name>A0A554WAC4_9BURK</name>
<sequence>MIVLRDVTLRRGAKVVLERASVTLHAGEKIGLVGRNGAGKSSLFALLLGELHEDAGELQRPRGWRTAHVAQHMPDGAQPATAFVLDGDARLVEARAALAGAEAAGDGEAIALAHARLADAGAHDAPARAQALLLGLGFAPAELEQPVGAFSGGWRMRLQLARALMSPSDLLLLDEPTNHLDLDALVWLEGWLQRYPGTLIVISHDREFLDAVTRVTLHLEGGRLTRYAGGYSAFEEQRAQQQAQQQAAFERQQERIAHLQRFVERFRAKATKARQAQSRLKALARMERVAPVLAEADFSFEFAEPGPPPNPLLVLHDVTAGYRDAASGQARPIVHGVRASLLPGQRIGILGANGQGKSTLVKTLAGVLPPLQGRLQPGRGLRIGYFAQQELEVLRTDETPLEHLQRLARDTEAAGALLPGQSVREQDLRSFLGGFQFGGEAALQPVGTMSGGEKARLVLALLVWQRPNLLLLDEPTNHLDLATREALALALAGFDGTVLLVSHDRALLRRVCDTFWLVAAGRLQPFDGDLDDYQRHLQEVARQRREALAASRKSDSGPAGGARPSAAHAAEPALAPQERRRLQAQQRQRLAERLRPHQREQQALEARMAALQAEQAELQETLASLRDGATIAEAGRRLKALEAELAAAEERWLLLVETIEALQREADPA</sequence>
<dbReference type="InterPro" id="IPR003593">
    <property type="entry name" value="AAA+_ATPase"/>
</dbReference>
<keyword evidence="3" id="KW-0547">Nucleotide-binding</keyword>
<keyword evidence="2" id="KW-0677">Repeat</keyword>
<dbReference type="Pfam" id="PF16326">
    <property type="entry name" value="ABC_tran_CTD"/>
    <property type="match status" value="1"/>
</dbReference>
<evidence type="ECO:0000256" key="7">
    <source>
        <dbReference type="SAM" id="MobiDB-lite"/>
    </source>
</evidence>
<dbReference type="SMART" id="SM00382">
    <property type="entry name" value="AAA"/>
    <property type="match status" value="2"/>
</dbReference>
<dbReference type="PROSITE" id="PS50893">
    <property type="entry name" value="ABC_TRANSPORTER_2"/>
    <property type="match status" value="2"/>
</dbReference>
<evidence type="ECO:0000256" key="1">
    <source>
        <dbReference type="ARBA" id="ARBA00022475"/>
    </source>
</evidence>
<evidence type="ECO:0000259" key="8">
    <source>
        <dbReference type="PROSITE" id="PS50893"/>
    </source>
</evidence>
<dbReference type="PROSITE" id="PS00211">
    <property type="entry name" value="ABC_TRANSPORTER_1"/>
    <property type="match status" value="2"/>
</dbReference>
<protein>
    <recommendedName>
        <fullName evidence="6">Probable ATP-binding protein YheS</fullName>
    </recommendedName>
</protein>
<evidence type="ECO:0000313" key="10">
    <source>
        <dbReference type="Proteomes" id="UP000315736"/>
    </source>
</evidence>
<feature type="compositionally biased region" description="Low complexity" evidence="7">
    <location>
        <begin position="561"/>
        <end position="576"/>
    </location>
</feature>
<dbReference type="SUPFAM" id="SSF52540">
    <property type="entry name" value="P-loop containing nucleoside triphosphate hydrolases"/>
    <property type="match status" value="2"/>
</dbReference>
<reference evidence="9 10" key="1">
    <citation type="submission" date="2019-07" db="EMBL/GenBank/DDBJ databases">
        <title>Tepidimonas alkaliphilus YIM 72238 draft genome.</title>
        <authorList>
            <person name="Da Costa M.S."/>
            <person name="Froufe H.J.C."/>
            <person name="Egas C."/>
            <person name="Albuquerque L."/>
        </authorList>
    </citation>
    <scope>NUCLEOTIDE SEQUENCE [LARGE SCALE GENOMIC DNA]</scope>
    <source>
        <strain evidence="9 10">YIM 72238</strain>
    </source>
</reference>
<feature type="region of interest" description="Disordered" evidence="7">
    <location>
        <begin position="544"/>
        <end position="596"/>
    </location>
</feature>
<keyword evidence="1" id="KW-1003">Cell membrane</keyword>
<keyword evidence="4 9" id="KW-0067">ATP-binding</keyword>
<proteinExistence type="inferred from homology"/>
<dbReference type="InterPro" id="IPR003439">
    <property type="entry name" value="ABC_transporter-like_ATP-bd"/>
</dbReference>
<organism evidence="9 10">
    <name type="scientific">Tepidimonas alkaliphilus</name>
    <dbReference type="NCBI Taxonomy" id="2588942"/>
    <lineage>
        <taxon>Bacteria</taxon>
        <taxon>Pseudomonadati</taxon>
        <taxon>Pseudomonadota</taxon>
        <taxon>Betaproteobacteria</taxon>
        <taxon>Burkholderiales</taxon>
        <taxon>Tepidimonas</taxon>
    </lineage>
</organism>
<dbReference type="InterPro" id="IPR032781">
    <property type="entry name" value="ABC_tran_Xtn"/>
</dbReference>
<feature type="domain" description="ABC transporter" evidence="8">
    <location>
        <begin position="2"/>
        <end position="246"/>
    </location>
</feature>
<comment type="caution">
    <text evidence="9">The sequence shown here is derived from an EMBL/GenBank/DDBJ whole genome shotgun (WGS) entry which is preliminary data.</text>
</comment>
<dbReference type="PANTHER" id="PTHR19211">
    <property type="entry name" value="ATP-BINDING TRANSPORT PROTEIN-RELATED"/>
    <property type="match status" value="1"/>
</dbReference>
<dbReference type="InterPro" id="IPR032524">
    <property type="entry name" value="ABC_tran_C"/>
</dbReference>
<comment type="similarity">
    <text evidence="5">Belongs to the ABC transporter superfamily. ABCF family. YheS subfamily.</text>
</comment>
<dbReference type="InterPro" id="IPR027417">
    <property type="entry name" value="P-loop_NTPase"/>
</dbReference>
<dbReference type="FunFam" id="3.40.50.300:FF:000011">
    <property type="entry name" value="Putative ABC transporter ATP-binding component"/>
    <property type="match status" value="1"/>
</dbReference>
<dbReference type="InterPro" id="IPR017871">
    <property type="entry name" value="ABC_transporter-like_CS"/>
</dbReference>
<evidence type="ECO:0000256" key="5">
    <source>
        <dbReference type="ARBA" id="ARBA00061571"/>
    </source>
</evidence>
<evidence type="ECO:0000256" key="6">
    <source>
        <dbReference type="ARBA" id="ARBA00069073"/>
    </source>
</evidence>
<dbReference type="RefSeq" id="WP_143889905.1">
    <property type="nucleotide sequence ID" value="NZ_VJNB01000003.1"/>
</dbReference>
<keyword evidence="1" id="KW-0472">Membrane</keyword>
<dbReference type="GO" id="GO:0005524">
    <property type="term" value="F:ATP binding"/>
    <property type="evidence" value="ECO:0007669"/>
    <property type="project" value="UniProtKB-KW"/>
</dbReference>
<dbReference type="EMBL" id="VJNB01000003">
    <property type="protein sequence ID" value="TSE20527.1"/>
    <property type="molecule type" value="Genomic_DNA"/>
</dbReference>
<dbReference type="Pfam" id="PF12848">
    <property type="entry name" value="ABC_tran_Xtn"/>
    <property type="match status" value="1"/>
</dbReference>
<evidence type="ECO:0000256" key="3">
    <source>
        <dbReference type="ARBA" id="ARBA00022741"/>
    </source>
</evidence>
<dbReference type="CDD" id="cd03221">
    <property type="entry name" value="ABCF_EF-3"/>
    <property type="match status" value="2"/>
</dbReference>
<feature type="compositionally biased region" description="Basic and acidic residues" evidence="7">
    <location>
        <begin position="544"/>
        <end position="555"/>
    </location>
</feature>
<dbReference type="InterPro" id="IPR037118">
    <property type="entry name" value="Val-tRNA_synth_C_sf"/>
</dbReference>